<accession>A0A1X6P9I0</accession>
<evidence type="ECO:0000313" key="2">
    <source>
        <dbReference type="Proteomes" id="UP000218209"/>
    </source>
</evidence>
<protein>
    <submittedName>
        <fullName evidence="1">Uncharacterized protein</fullName>
    </submittedName>
</protein>
<reference evidence="1 2" key="1">
    <citation type="submission" date="2017-03" db="EMBL/GenBank/DDBJ databases">
        <title>WGS assembly of Porphyra umbilicalis.</title>
        <authorList>
            <person name="Brawley S.H."/>
            <person name="Blouin N.A."/>
            <person name="Ficko-Blean E."/>
            <person name="Wheeler G.L."/>
            <person name="Lohr M."/>
            <person name="Goodson H.V."/>
            <person name="Jenkins J.W."/>
            <person name="Blaby-Haas C.E."/>
            <person name="Helliwell K.E."/>
            <person name="Chan C."/>
            <person name="Marriage T."/>
            <person name="Bhattacharya D."/>
            <person name="Klein A.S."/>
            <person name="Badis Y."/>
            <person name="Brodie J."/>
            <person name="Cao Y."/>
            <person name="Collen J."/>
            <person name="Dittami S.M."/>
            <person name="Gachon C.M."/>
            <person name="Green B.R."/>
            <person name="Karpowicz S."/>
            <person name="Kim J.W."/>
            <person name="Kudahl U."/>
            <person name="Lin S."/>
            <person name="Michel G."/>
            <person name="Mittag M."/>
            <person name="Olson B.J."/>
            <person name="Pangilinan J."/>
            <person name="Peng Y."/>
            <person name="Qiu H."/>
            <person name="Shu S."/>
            <person name="Singer J.T."/>
            <person name="Smith A.G."/>
            <person name="Sprecher B.N."/>
            <person name="Wagner V."/>
            <person name="Wang W."/>
            <person name="Wang Z.-Y."/>
            <person name="Yan J."/>
            <person name="Yarish C."/>
            <person name="Zoeuner-Riek S."/>
            <person name="Zhuang Y."/>
            <person name="Zou Y."/>
            <person name="Lindquist E.A."/>
            <person name="Grimwood J."/>
            <person name="Barry K."/>
            <person name="Rokhsar D.S."/>
            <person name="Schmutz J."/>
            <person name="Stiller J.W."/>
            <person name="Grossman A.R."/>
            <person name="Prochnik S.E."/>
        </authorList>
    </citation>
    <scope>NUCLEOTIDE SEQUENCE [LARGE SCALE GENOMIC DNA]</scope>
    <source>
        <strain evidence="1">4086291</strain>
    </source>
</reference>
<dbReference type="Proteomes" id="UP000218209">
    <property type="component" value="Unassembled WGS sequence"/>
</dbReference>
<organism evidence="1 2">
    <name type="scientific">Porphyra umbilicalis</name>
    <name type="common">Purple laver</name>
    <name type="synonym">Red alga</name>
    <dbReference type="NCBI Taxonomy" id="2786"/>
    <lineage>
        <taxon>Eukaryota</taxon>
        <taxon>Rhodophyta</taxon>
        <taxon>Bangiophyceae</taxon>
        <taxon>Bangiales</taxon>
        <taxon>Bangiaceae</taxon>
        <taxon>Porphyra</taxon>
    </lineage>
</organism>
<sequence>MMSFAASGPGWVAAAAAVAVAAVFAVSYLQVGPALRSPRPLFPADAAGGAGGDGGAAPPPAGTLYLLRLMVGDPFTVELPTGEARRLTTGEHLLRFDRHDACLATARGAVRAASRGGPSPPPAEDLSYIVYRASPAGGLAELSRHPRPAYADAAASWRDLVSPGGVAGGAAPPGPRRNITDVESLDLEAVWAAYERLGAAGALESEWAALMRQAASFGGQTLVSAADAEAEEAAAAGGRDVWGFAGGGGGTDPCRLCGGCGTKACYRCGGASARGGGAPCATRAAGCRAAAAGGAAARLRFERGGGETAAAAAAMRVCGGAWRRRWWGAAGRPADPTAFFQPVGVVAWRLVTPLHVYAVFSSCTAAFWAVLLWETVLALRFKDGRARETEDDGRRLLHGRGSARLLSAMRLPPAATGRRDGHCTGHPCTVTDRRLAFPWPQGNDKDAIEQCLARQQSTQQKG</sequence>
<dbReference type="AlphaFoldDB" id="A0A1X6P9I0"/>
<dbReference type="EMBL" id="KV918836">
    <property type="protein sequence ID" value="OSX77514.1"/>
    <property type="molecule type" value="Genomic_DNA"/>
</dbReference>
<name>A0A1X6P9I0_PORUM</name>
<keyword evidence="2" id="KW-1185">Reference proteome</keyword>
<evidence type="ECO:0000313" key="1">
    <source>
        <dbReference type="EMBL" id="OSX77514.1"/>
    </source>
</evidence>
<proteinExistence type="predicted"/>
<gene>
    <name evidence="1" type="ORF">BU14_0146s0004</name>
</gene>